<feature type="region of interest" description="Disordered" evidence="1">
    <location>
        <begin position="179"/>
        <end position="210"/>
    </location>
</feature>
<dbReference type="Proteomes" id="UP001476950">
    <property type="component" value="Unassembled WGS sequence"/>
</dbReference>
<reference evidence="2 3" key="1">
    <citation type="submission" date="2022-04" db="EMBL/GenBank/DDBJ databases">
        <title>Positive selection, recombination, and allopatry shape intraspecific diversity of widespread and dominant cyanobacteria.</title>
        <authorList>
            <person name="Wei J."/>
            <person name="Shu W."/>
            <person name="Hu C."/>
        </authorList>
    </citation>
    <scope>NUCLEOTIDE SEQUENCE [LARGE SCALE GENOMIC DNA]</scope>
    <source>
        <strain evidence="2 3">AS-A4</strain>
    </source>
</reference>
<comment type="caution">
    <text evidence="2">The sequence shown here is derived from an EMBL/GenBank/DDBJ whole genome shotgun (WGS) entry which is preliminary data.</text>
</comment>
<feature type="compositionally biased region" description="Polar residues" evidence="1">
    <location>
        <begin position="185"/>
        <end position="195"/>
    </location>
</feature>
<name>A0ABV0KIX1_9CYAN</name>
<keyword evidence="3" id="KW-1185">Reference proteome</keyword>
<feature type="compositionally biased region" description="Basic and acidic residues" evidence="1">
    <location>
        <begin position="201"/>
        <end position="210"/>
    </location>
</feature>
<evidence type="ECO:0008006" key="4">
    <source>
        <dbReference type="Google" id="ProtNLM"/>
    </source>
</evidence>
<dbReference type="EMBL" id="JAMPLM010000009">
    <property type="protein sequence ID" value="MEP1059198.1"/>
    <property type="molecule type" value="Genomic_DNA"/>
</dbReference>
<dbReference type="RefSeq" id="WP_190448959.1">
    <property type="nucleotide sequence ID" value="NZ_JAMPLM010000009.1"/>
</dbReference>
<protein>
    <recommendedName>
        <fullName evidence="4">PRC-barrel domain-containing protein</fullName>
    </recommendedName>
</protein>
<gene>
    <name evidence="2" type="ORF">NDI38_12185</name>
</gene>
<organism evidence="2 3">
    <name type="scientific">Stenomitos frigidus AS-A4</name>
    <dbReference type="NCBI Taxonomy" id="2933935"/>
    <lineage>
        <taxon>Bacteria</taxon>
        <taxon>Bacillati</taxon>
        <taxon>Cyanobacteriota</taxon>
        <taxon>Cyanophyceae</taxon>
        <taxon>Leptolyngbyales</taxon>
        <taxon>Leptolyngbyaceae</taxon>
        <taxon>Stenomitos</taxon>
    </lineage>
</organism>
<accession>A0ABV0KIX1</accession>
<proteinExistence type="predicted"/>
<evidence type="ECO:0000313" key="3">
    <source>
        <dbReference type="Proteomes" id="UP001476950"/>
    </source>
</evidence>
<evidence type="ECO:0000313" key="2">
    <source>
        <dbReference type="EMBL" id="MEP1059198.1"/>
    </source>
</evidence>
<sequence>MNYALPENVLQLATNRRPLERSLLTKIEALKERLDTFTVVDSQSETVGEVRNLVLYKRQLHLVVVQPDVHCHWRFVLLGSSLVQRISLVDRTLVMQITQADMSYLPEQRSMTELSSHRHYASTFASVMAPVRQLPASPTIEQAPMTLLAPIALPTHGKVKEPLLLEHPATPKMVAQVVDEPGERSPNNAANSKQYVTAYPARRDSATHPG</sequence>
<evidence type="ECO:0000256" key="1">
    <source>
        <dbReference type="SAM" id="MobiDB-lite"/>
    </source>
</evidence>